<dbReference type="Gene3D" id="1.10.600.10">
    <property type="entry name" value="Farnesyl Diphosphate Synthase"/>
    <property type="match status" value="1"/>
</dbReference>
<keyword evidence="7" id="KW-1185">Reference proteome</keyword>
<dbReference type="SFLD" id="SFLDG01019">
    <property type="entry name" value="Terpene_Cyclase_Like_1_C_Termi"/>
    <property type="match status" value="1"/>
</dbReference>
<dbReference type="InterPro" id="IPR050148">
    <property type="entry name" value="Terpene_synthase-like"/>
</dbReference>
<protein>
    <submittedName>
        <fullName evidence="6">Uncharacterized protein</fullName>
    </submittedName>
</protein>
<name>A0AAF1AXJ2_DAUCS</name>
<gene>
    <name evidence="6" type="ORF">DCAR_0417756</name>
</gene>
<proteinExistence type="predicted"/>
<dbReference type="InterPro" id="IPR008949">
    <property type="entry name" value="Isoprenoid_synthase_dom_sf"/>
</dbReference>
<feature type="domain" description="Terpene synthase metal-binding" evidence="5">
    <location>
        <begin position="314"/>
        <end position="550"/>
    </location>
</feature>
<keyword evidence="2" id="KW-0479">Metal-binding</keyword>
<dbReference type="Pfam" id="PF03936">
    <property type="entry name" value="Terpene_synth_C"/>
    <property type="match status" value="1"/>
</dbReference>
<dbReference type="PANTHER" id="PTHR31225:SF9">
    <property type="entry name" value="TERPENE SYNTHASE 10"/>
    <property type="match status" value="1"/>
</dbReference>
<dbReference type="Gene3D" id="1.50.10.130">
    <property type="entry name" value="Terpene synthase, N-terminal domain"/>
    <property type="match status" value="1"/>
</dbReference>
<dbReference type="InterPro" id="IPR036965">
    <property type="entry name" value="Terpene_synth_N_sf"/>
</dbReference>
<dbReference type="InterPro" id="IPR034741">
    <property type="entry name" value="Terpene_cyclase-like_1_C"/>
</dbReference>
<dbReference type="InterPro" id="IPR005630">
    <property type="entry name" value="Terpene_synthase_metal-bd"/>
</dbReference>
<evidence type="ECO:0000313" key="7">
    <source>
        <dbReference type="Proteomes" id="UP000077755"/>
    </source>
</evidence>
<dbReference type="SUPFAM" id="SSF48576">
    <property type="entry name" value="Terpenoid synthases"/>
    <property type="match status" value="1"/>
</dbReference>
<dbReference type="FunFam" id="1.50.10.130:FF:000001">
    <property type="entry name" value="Isoprene synthase, chloroplastic"/>
    <property type="match status" value="1"/>
</dbReference>
<organism evidence="6 7">
    <name type="scientific">Daucus carota subsp. sativus</name>
    <name type="common">Carrot</name>
    <dbReference type="NCBI Taxonomy" id="79200"/>
    <lineage>
        <taxon>Eukaryota</taxon>
        <taxon>Viridiplantae</taxon>
        <taxon>Streptophyta</taxon>
        <taxon>Embryophyta</taxon>
        <taxon>Tracheophyta</taxon>
        <taxon>Spermatophyta</taxon>
        <taxon>Magnoliopsida</taxon>
        <taxon>eudicotyledons</taxon>
        <taxon>Gunneridae</taxon>
        <taxon>Pentapetalae</taxon>
        <taxon>asterids</taxon>
        <taxon>campanulids</taxon>
        <taxon>Apiales</taxon>
        <taxon>Apiaceae</taxon>
        <taxon>Apioideae</taxon>
        <taxon>Scandiceae</taxon>
        <taxon>Daucinae</taxon>
        <taxon>Daucus</taxon>
        <taxon>Daucus sect. Daucus</taxon>
    </lineage>
</organism>
<dbReference type="SUPFAM" id="SSF48239">
    <property type="entry name" value="Terpenoid cyclases/Protein prenyltransferases"/>
    <property type="match status" value="1"/>
</dbReference>
<dbReference type="GO" id="GO:0016102">
    <property type="term" value="P:diterpenoid biosynthetic process"/>
    <property type="evidence" value="ECO:0007669"/>
    <property type="project" value="InterPro"/>
</dbReference>
<evidence type="ECO:0000256" key="2">
    <source>
        <dbReference type="ARBA" id="ARBA00022723"/>
    </source>
</evidence>
<feature type="domain" description="Terpene synthase N-terminal" evidence="4">
    <location>
        <begin position="76"/>
        <end position="251"/>
    </location>
</feature>
<dbReference type="InterPro" id="IPR008930">
    <property type="entry name" value="Terpenoid_cyclase/PrenylTrfase"/>
</dbReference>
<dbReference type="PANTHER" id="PTHR31225">
    <property type="entry name" value="OS04G0344100 PROTEIN-RELATED"/>
    <property type="match status" value="1"/>
</dbReference>
<dbReference type="GO" id="GO:0000287">
    <property type="term" value="F:magnesium ion binding"/>
    <property type="evidence" value="ECO:0007669"/>
    <property type="project" value="InterPro"/>
</dbReference>
<dbReference type="Pfam" id="PF01397">
    <property type="entry name" value="Terpene_synth"/>
    <property type="match status" value="1"/>
</dbReference>
<evidence type="ECO:0000256" key="3">
    <source>
        <dbReference type="ARBA" id="ARBA00022842"/>
    </source>
</evidence>
<dbReference type="InterPro" id="IPR001906">
    <property type="entry name" value="Terpene_synth_N"/>
</dbReference>
<dbReference type="CDD" id="cd00684">
    <property type="entry name" value="Terpene_cyclase_plant_C1"/>
    <property type="match status" value="1"/>
</dbReference>
<keyword evidence="3" id="KW-0460">Magnesium</keyword>
<dbReference type="SFLD" id="SFLDS00005">
    <property type="entry name" value="Isoprenoid_Synthase_Type_I"/>
    <property type="match status" value="1"/>
</dbReference>
<evidence type="ECO:0000259" key="4">
    <source>
        <dbReference type="Pfam" id="PF01397"/>
    </source>
</evidence>
<dbReference type="EMBL" id="CP093346">
    <property type="protein sequence ID" value="WOG98414.1"/>
    <property type="molecule type" value="Genomic_DNA"/>
</dbReference>
<dbReference type="AlphaFoldDB" id="A0AAF1AXJ2"/>
<reference evidence="6" key="2">
    <citation type="submission" date="2022-03" db="EMBL/GenBank/DDBJ databases">
        <title>Draft title - Genomic analysis of global carrot germplasm unveils the trajectory of domestication and the origin of high carotenoid orange carrot.</title>
        <authorList>
            <person name="Iorizzo M."/>
            <person name="Ellison S."/>
            <person name="Senalik D."/>
            <person name="Macko-Podgorni A."/>
            <person name="Grzebelus D."/>
            <person name="Bostan H."/>
            <person name="Rolling W."/>
            <person name="Curaba J."/>
            <person name="Simon P."/>
        </authorList>
    </citation>
    <scope>NUCLEOTIDE SEQUENCE</scope>
    <source>
        <tissue evidence="6">Leaf</tissue>
    </source>
</reference>
<dbReference type="GO" id="GO:0010333">
    <property type="term" value="F:terpene synthase activity"/>
    <property type="evidence" value="ECO:0007669"/>
    <property type="project" value="InterPro"/>
</dbReference>
<comment type="cofactor">
    <cofactor evidence="1">
        <name>Mg(2+)</name>
        <dbReference type="ChEBI" id="CHEBI:18420"/>
    </cofactor>
</comment>
<dbReference type="Proteomes" id="UP000077755">
    <property type="component" value="Chromosome 4"/>
</dbReference>
<reference evidence="6" key="1">
    <citation type="journal article" date="2016" name="Nat. Genet.">
        <title>A high-quality carrot genome assembly provides new insights into carotenoid accumulation and asterid genome evolution.</title>
        <authorList>
            <person name="Iorizzo M."/>
            <person name="Ellison S."/>
            <person name="Senalik D."/>
            <person name="Zeng P."/>
            <person name="Satapoomin P."/>
            <person name="Huang J."/>
            <person name="Bowman M."/>
            <person name="Iovene M."/>
            <person name="Sanseverino W."/>
            <person name="Cavagnaro P."/>
            <person name="Yildiz M."/>
            <person name="Macko-Podgorni A."/>
            <person name="Moranska E."/>
            <person name="Grzebelus E."/>
            <person name="Grzebelus D."/>
            <person name="Ashrafi H."/>
            <person name="Zheng Z."/>
            <person name="Cheng S."/>
            <person name="Spooner D."/>
            <person name="Van Deynze A."/>
            <person name="Simon P."/>
        </authorList>
    </citation>
    <scope>NUCLEOTIDE SEQUENCE</scope>
    <source>
        <tissue evidence="6">Leaf</tissue>
    </source>
</reference>
<dbReference type="FunFam" id="1.10.600.10:FF:000007">
    <property type="entry name" value="Isoprene synthase, chloroplastic"/>
    <property type="match status" value="1"/>
</dbReference>
<accession>A0AAF1AXJ2</accession>
<evidence type="ECO:0000313" key="6">
    <source>
        <dbReference type="EMBL" id="WOG98414.1"/>
    </source>
</evidence>
<evidence type="ECO:0000259" key="5">
    <source>
        <dbReference type="Pfam" id="PF03936"/>
    </source>
</evidence>
<dbReference type="InterPro" id="IPR044814">
    <property type="entry name" value="Terpene_cyclase_plant_C1"/>
</dbReference>
<evidence type="ECO:0000256" key="1">
    <source>
        <dbReference type="ARBA" id="ARBA00001946"/>
    </source>
</evidence>
<sequence length="608" mass="70019">MALIISTVSLGMSSSATRFMVKPAASLTLLQPPSTKAIHTTSTCCTSNDAALVSRGDACVDDKSIVRRSGNYPPPIWDDDFVQSLASDFKGEICNKYAGDLKERVRMLLNKEDTDNLRKLELVDSVQRLGVGYHFKNEINRILEAVYNNEKWYGKDNLHATSLKFRLLRQHYFKVPQEAFSGFLNESGKFKISLTSDMKGMLYLYEASHHSKTNEKILDEAQLFTTKYMTDYINNKNSKDEELSKLVSRALELPLHWAESRMEARWYIDYFETSMLADDIKDSDLLRFAKLDYNMLQATYQDELKEMSRWWKGIGWAEKLSFARASLIECFYWSLGSNFEPQFQYARSVITAVNAFVTTIDDIYDVYGTLEELELLTKLTKSWDAAELDQLPDFMKICFTDLYNKINEVANVFQREHGVSILPYFQKWTDLFDAYLVEAKWYHSGYKPSLSEYLDKAWVSISVPVVLTHMYFLKPNSVKEEDLLCLMTCPNVLRHSATILRLADDMATSTHEMERGDNPKSIQCYMNDKGVSADEAREHIKYLITETWKKLNEECAESPMSKPFIENCLNLEKIASCVYLYGDGHGVPGSRDKERLLFLFVHPIPLEL</sequence>